<sequence>MTGQSEPNSCKANVSTVYVGENGIGIFVSRGRFISMDCAACGEKAGSGDKSILRLEDLEAACLRGADIQSCRKLESYDCAAAHSGGQRSLRYA</sequence>
<protein>
    <submittedName>
        <fullName evidence="1">Uncharacterized protein</fullName>
    </submittedName>
</protein>
<keyword evidence="2" id="KW-1185">Reference proteome</keyword>
<evidence type="ECO:0000313" key="2">
    <source>
        <dbReference type="Proteomes" id="UP000320593"/>
    </source>
</evidence>
<dbReference type="AlphaFoldDB" id="A0A562SL54"/>
<dbReference type="EMBL" id="VLLF01000010">
    <property type="protein sequence ID" value="TWI81823.1"/>
    <property type="molecule type" value="Genomic_DNA"/>
</dbReference>
<dbReference type="Proteomes" id="UP000320593">
    <property type="component" value="Unassembled WGS sequence"/>
</dbReference>
<name>A0A562SL54_9HYPH</name>
<comment type="caution">
    <text evidence="1">The sequence shown here is derived from an EMBL/GenBank/DDBJ whole genome shotgun (WGS) entry which is preliminary data.</text>
</comment>
<accession>A0A562SL54</accession>
<reference evidence="1 2" key="1">
    <citation type="submission" date="2019-07" db="EMBL/GenBank/DDBJ databases">
        <title>Genomic Encyclopedia of Archaeal and Bacterial Type Strains, Phase II (KMG-II): from individual species to whole genera.</title>
        <authorList>
            <person name="Goeker M."/>
        </authorList>
    </citation>
    <scope>NUCLEOTIDE SEQUENCE [LARGE SCALE GENOMIC DNA]</scope>
    <source>
        <strain evidence="1 2">ATCC BAA-252</strain>
    </source>
</reference>
<proteinExistence type="predicted"/>
<gene>
    <name evidence="1" type="ORF">JM93_03785</name>
</gene>
<evidence type="ECO:0000313" key="1">
    <source>
        <dbReference type="EMBL" id="TWI81823.1"/>
    </source>
</evidence>
<organism evidence="1 2">
    <name type="scientific">Roseibium hamelinense</name>
    <dbReference type="NCBI Taxonomy" id="150831"/>
    <lineage>
        <taxon>Bacteria</taxon>
        <taxon>Pseudomonadati</taxon>
        <taxon>Pseudomonadota</taxon>
        <taxon>Alphaproteobacteria</taxon>
        <taxon>Hyphomicrobiales</taxon>
        <taxon>Stappiaceae</taxon>
        <taxon>Roseibium</taxon>
    </lineage>
</organism>